<dbReference type="PANTHER" id="PTHR33619:SF3">
    <property type="entry name" value="POLYSACCHARIDE EXPORT PROTEIN GFCE-RELATED"/>
    <property type="match status" value="1"/>
</dbReference>
<protein>
    <submittedName>
        <fullName evidence="18">Polysaccharide export protein</fullName>
    </submittedName>
</protein>
<keyword evidence="4" id="KW-1134">Transmembrane beta strand</keyword>
<feature type="domain" description="SLBB" evidence="17">
    <location>
        <begin position="194"/>
        <end position="273"/>
    </location>
</feature>
<keyword evidence="9" id="KW-0406">Ion transport</keyword>
<accession>A0A5B8Y7M9</accession>
<dbReference type="AlphaFoldDB" id="A0A4Y6PWU8"/>
<evidence type="ECO:0000313" key="19">
    <source>
        <dbReference type="Proteomes" id="UP000315995"/>
    </source>
</evidence>
<dbReference type="GO" id="GO:0015159">
    <property type="term" value="F:polysaccharide transmembrane transporter activity"/>
    <property type="evidence" value="ECO:0007669"/>
    <property type="project" value="InterPro"/>
</dbReference>
<evidence type="ECO:0000256" key="11">
    <source>
        <dbReference type="ARBA" id="ARBA00023136"/>
    </source>
</evidence>
<keyword evidence="3" id="KW-0813">Transport</keyword>
<keyword evidence="19" id="KW-1185">Reference proteome</keyword>
<evidence type="ECO:0000259" key="16">
    <source>
        <dbReference type="Pfam" id="PF02563"/>
    </source>
</evidence>
<dbReference type="GO" id="GO:0015288">
    <property type="term" value="F:porin activity"/>
    <property type="evidence" value="ECO:0007669"/>
    <property type="project" value="UniProtKB-KW"/>
</dbReference>
<sequence>MNSSSGLRAFRPTSTTGSSSIWSTTCVRISPTTFTRCRPSMASNSTSCASTPNTSSPSVRRSNTDVTSSKYHRIISLRGLAVVLVLLAFVAGCAHERVDPAYLALVEQQEKQDAPVAGSLGPTDKFEIRVHEEKELSGEYTVSSDGTINYPHIGRIKVDGLTCGQVERRITEGLADGYLRNPSVSCSILEYNSKKIFVFGEVKKPGSYPYKTNLTIVDAFALAEGFTERANSNDTKLTRTVNGVEVQVRVPMQEIVEGRRKNLKLLPGDIVFVPESAY</sequence>
<evidence type="ECO:0000256" key="2">
    <source>
        <dbReference type="ARBA" id="ARBA00009450"/>
    </source>
</evidence>
<comment type="subcellular location">
    <subcellularLocation>
        <location evidence="1">Cell outer membrane</location>
        <topology evidence="1">Multi-pass membrane protein</topology>
    </subcellularLocation>
</comment>
<evidence type="ECO:0000256" key="15">
    <source>
        <dbReference type="SAM" id="MobiDB-lite"/>
    </source>
</evidence>
<keyword evidence="11" id="KW-0472">Membrane</keyword>
<keyword evidence="14" id="KW-0449">Lipoprotein</keyword>
<keyword evidence="7" id="KW-0732">Signal</keyword>
<proteinExistence type="inferred from homology"/>
<evidence type="ECO:0000256" key="13">
    <source>
        <dbReference type="ARBA" id="ARBA00023237"/>
    </source>
</evidence>
<evidence type="ECO:0000259" key="17">
    <source>
        <dbReference type="Pfam" id="PF22461"/>
    </source>
</evidence>
<evidence type="ECO:0000256" key="1">
    <source>
        <dbReference type="ARBA" id="ARBA00004571"/>
    </source>
</evidence>
<evidence type="ECO:0000256" key="8">
    <source>
        <dbReference type="ARBA" id="ARBA00023047"/>
    </source>
</evidence>
<keyword evidence="12" id="KW-0564">Palmitate</keyword>
<evidence type="ECO:0000313" key="18">
    <source>
        <dbReference type="EMBL" id="QDG52733.1"/>
    </source>
</evidence>
<dbReference type="OrthoDB" id="193635at2"/>
<feature type="domain" description="Polysaccharide export protein N-terminal" evidence="16">
    <location>
        <begin position="119"/>
        <end position="188"/>
    </location>
</feature>
<evidence type="ECO:0000256" key="10">
    <source>
        <dbReference type="ARBA" id="ARBA00023114"/>
    </source>
</evidence>
<evidence type="ECO:0000256" key="14">
    <source>
        <dbReference type="ARBA" id="ARBA00023288"/>
    </source>
</evidence>
<dbReference type="InterPro" id="IPR003715">
    <property type="entry name" value="Poly_export_N"/>
</dbReference>
<organism evidence="18 19">
    <name type="scientific">Persicimonas caeni</name>
    <dbReference type="NCBI Taxonomy" id="2292766"/>
    <lineage>
        <taxon>Bacteria</taxon>
        <taxon>Deltaproteobacteria</taxon>
        <taxon>Bradymonadales</taxon>
        <taxon>Bradymonadaceae</taxon>
        <taxon>Persicimonas</taxon>
    </lineage>
</organism>
<comment type="similarity">
    <text evidence="2">Belongs to the BexD/CtrA/VexA family.</text>
</comment>
<dbReference type="EMBL" id="CP041186">
    <property type="protein sequence ID" value="QDG52733.1"/>
    <property type="molecule type" value="Genomic_DNA"/>
</dbReference>
<evidence type="ECO:0000256" key="4">
    <source>
        <dbReference type="ARBA" id="ARBA00022452"/>
    </source>
</evidence>
<accession>A0A4Y6PWU8</accession>
<dbReference type="Gene3D" id="3.10.560.10">
    <property type="entry name" value="Outer membrane lipoprotein wza domain like"/>
    <property type="match status" value="1"/>
</dbReference>
<evidence type="ECO:0000256" key="9">
    <source>
        <dbReference type="ARBA" id="ARBA00023065"/>
    </source>
</evidence>
<keyword evidence="5" id="KW-0762">Sugar transport</keyword>
<evidence type="ECO:0000256" key="3">
    <source>
        <dbReference type="ARBA" id="ARBA00022448"/>
    </source>
</evidence>
<evidence type="ECO:0000256" key="6">
    <source>
        <dbReference type="ARBA" id="ARBA00022692"/>
    </source>
</evidence>
<dbReference type="InterPro" id="IPR054765">
    <property type="entry name" value="SLBB_dom"/>
</dbReference>
<dbReference type="GO" id="GO:0006811">
    <property type="term" value="P:monoatomic ion transport"/>
    <property type="evidence" value="ECO:0007669"/>
    <property type="project" value="UniProtKB-KW"/>
</dbReference>
<name>A0A4Y6PWU8_PERCE</name>
<dbReference type="GO" id="GO:0009279">
    <property type="term" value="C:cell outer membrane"/>
    <property type="evidence" value="ECO:0007669"/>
    <property type="project" value="UniProtKB-SubCell"/>
</dbReference>
<evidence type="ECO:0000256" key="7">
    <source>
        <dbReference type="ARBA" id="ARBA00022729"/>
    </source>
</evidence>
<feature type="region of interest" description="Disordered" evidence="15">
    <location>
        <begin position="38"/>
        <end position="65"/>
    </location>
</feature>
<dbReference type="Pfam" id="PF22461">
    <property type="entry name" value="SLBB_2"/>
    <property type="match status" value="1"/>
</dbReference>
<keyword evidence="10" id="KW-0626">Porin</keyword>
<keyword evidence="13" id="KW-0998">Cell outer membrane</keyword>
<evidence type="ECO:0000256" key="5">
    <source>
        <dbReference type="ARBA" id="ARBA00022597"/>
    </source>
</evidence>
<dbReference type="Pfam" id="PF02563">
    <property type="entry name" value="Poly_export"/>
    <property type="match status" value="1"/>
</dbReference>
<dbReference type="GO" id="GO:0046930">
    <property type="term" value="C:pore complex"/>
    <property type="evidence" value="ECO:0007669"/>
    <property type="project" value="UniProtKB-KW"/>
</dbReference>
<keyword evidence="8" id="KW-0625">Polysaccharide transport</keyword>
<reference evidence="18 19" key="1">
    <citation type="submission" date="2019-06" db="EMBL/GenBank/DDBJ databases">
        <title>Persicimonas caeni gen. nov., sp. nov., a predatory bacterium isolated from solar saltern.</title>
        <authorList>
            <person name="Wang S."/>
        </authorList>
    </citation>
    <scope>NUCLEOTIDE SEQUENCE [LARGE SCALE GENOMIC DNA]</scope>
    <source>
        <strain evidence="18 19">YN101</strain>
    </source>
</reference>
<feature type="region of interest" description="Disordered" evidence="15">
    <location>
        <begin position="1"/>
        <end position="20"/>
    </location>
</feature>
<dbReference type="Proteomes" id="UP000315995">
    <property type="component" value="Chromosome"/>
</dbReference>
<gene>
    <name evidence="18" type="ORF">FIV42_18900</name>
</gene>
<keyword evidence="6" id="KW-0812">Transmembrane</keyword>
<evidence type="ECO:0000256" key="12">
    <source>
        <dbReference type="ARBA" id="ARBA00023139"/>
    </source>
</evidence>
<dbReference type="PANTHER" id="PTHR33619">
    <property type="entry name" value="POLYSACCHARIDE EXPORT PROTEIN GFCE-RELATED"/>
    <property type="match status" value="1"/>
</dbReference>
<dbReference type="InterPro" id="IPR049712">
    <property type="entry name" value="Poly_export"/>
</dbReference>